<gene>
    <name evidence="3" type="ORF">DEF24_06635</name>
</gene>
<name>A0A368T8J4_9ACTN</name>
<feature type="compositionally biased region" description="Pro residues" evidence="1">
    <location>
        <begin position="96"/>
        <end position="119"/>
    </location>
</feature>
<proteinExistence type="predicted"/>
<keyword evidence="2" id="KW-0472">Membrane</keyword>
<keyword evidence="2" id="KW-1133">Transmembrane helix</keyword>
<dbReference type="EMBL" id="QEIN01000036">
    <property type="protein sequence ID" value="RCV60665.1"/>
    <property type="molecule type" value="Genomic_DNA"/>
</dbReference>
<evidence type="ECO:0000256" key="1">
    <source>
        <dbReference type="SAM" id="MobiDB-lite"/>
    </source>
</evidence>
<sequence length="119" mass="12481">MLYGLISNIPLIVLAVAGFLLLPRLAPERRGLTATAMALLLVFALARTGLFFVPYLWLEGLPSTLVGILLSLLMGAAFALLIVAACRKPAARRHTPAPPRPAPGPPYGGYPTTPPPTAG</sequence>
<evidence type="ECO:0000313" key="4">
    <source>
        <dbReference type="Proteomes" id="UP000253318"/>
    </source>
</evidence>
<accession>A0A368T8J4</accession>
<feature type="region of interest" description="Disordered" evidence="1">
    <location>
        <begin position="91"/>
        <end position="119"/>
    </location>
</feature>
<dbReference type="AlphaFoldDB" id="A0A368T8J4"/>
<feature type="transmembrane region" description="Helical" evidence="2">
    <location>
        <begin position="38"/>
        <end position="58"/>
    </location>
</feature>
<evidence type="ECO:0000256" key="2">
    <source>
        <dbReference type="SAM" id="Phobius"/>
    </source>
</evidence>
<reference evidence="3 4" key="1">
    <citation type="submission" date="2018-04" db="EMBL/GenBank/DDBJ databases">
        <title>Novel actinobacteria from marine sediment.</title>
        <authorList>
            <person name="Ng Z.Y."/>
            <person name="Tan G.Y.A."/>
        </authorList>
    </citation>
    <scope>NUCLEOTIDE SEQUENCE [LARGE SCALE GENOMIC DNA]</scope>
    <source>
        <strain evidence="3 4">TPS81</strain>
    </source>
</reference>
<dbReference type="RefSeq" id="WP_114397833.1">
    <property type="nucleotide sequence ID" value="NZ_QEIM01000049.1"/>
</dbReference>
<feature type="transmembrane region" description="Helical" evidence="2">
    <location>
        <begin position="6"/>
        <end position="26"/>
    </location>
</feature>
<comment type="caution">
    <text evidence="3">The sequence shown here is derived from an EMBL/GenBank/DDBJ whole genome shotgun (WGS) entry which is preliminary data.</text>
</comment>
<evidence type="ECO:0000313" key="3">
    <source>
        <dbReference type="EMBL" id="RCV60665.1"/>
    </source>
</evidence>
<protein>
    <submittedName>
        <fullName evidence="3">Uncharacterized protein</fullName>
    </submittedName>
</protein>
<keyword evidence="2" id="KW-0812">Transmembrane</keyword>
<dbReference type="Proteomes" id="UP000253318">
    <property type="component" value="Unassembled WGS sequence"/>
</dbReference>
<feature type="transmembrane region" description="Helical" evidence="2">
    <location>
        <begin position="64"/>
        <end position="86"/>
    </location>
</feature>
<organism evidence="3 4">
    <name type="scientific">Marinitenerispora sediminis</name>
    <dbReference type="NCBI Taxonomy" id="1931232"/>
    <lineage>
        <taxon>Bacteria</taxon>
        <taxon>Bacillati</taxon>
        <taxon>Actinomycetota</taxon>
        <taxon>Actinomycetes</taxon>
        <taxon>Streptosporangiales</taxon>
        <taxon>Nocardiopsidaceae</taxon>
        <taxon>Marinitenerispora</taxon>
    </lineage>
</organism>
<keyword evidence="4" id="KW-1185">Reference proteome</keyword>